<dbReference type="EMBL" id="VYKK01000004">
    <property type="protein sequence ID" value="KAA9007395.1"/>
    <property type="molecule type" value="Genomic_DNA"/>
</dbReference>
<dbReference type="RefSeq" id="WP_150456685.1">
    <property type="nucleotide sequence ID" value="NZ_VYKK01000004.1"/>
</dbReference>
<name>A0A5J5GGX5_9BACL</name>
<proteinExistence type="predicted"/>
<comment type="caution">
    <text evidence="1">The sequence shown here is derived from an EMBL/GenBank/DDBJ whole genome shotgun (WGS) entry which is preliminary data.</text>
</comment>
<sequence length="287" mass="32719">MTVIGLDFYGTQFFRSPGSVLKNISYVEMKNCIVDEFSIRENTENVNTSPDKDEWDIDTKAIFQFLGDLEGGNIQNSGLKIVSFQIRRRKANELNGYTLDTVKFINGETIEYTDYTQSNEEYIYSIVPLAENALDGKSISIKTSSDFTGFWLIDKTNNISLPFDKSIGDVGDIETSLNQGRTVIETLSKYPSIFYSEGEFHEFELETVIIPSEFERSGIKYEEFINSIIKEHRPFLIKSSNGKMFVCDVHSPTFSTPKNTWKGYDYGVLKISCTEIGGYDEYMRGEI</sequence>
<accession>A0A5J5GGX5</accession>
<reference evidence="1 2" key="1">
    <citation type="submission" date="2019-09" db="EMBL/GenBank/DDBJ databases">
        <title>Bacillus ochoae sp. nov., Paenibacillus whitsoniae sp. nov., Paenibacillus spiritus sp. nov. Isolated from the Mars Exploration Rover during spacecraft assembly.</title>
        <authorList>
            <person name="Seuylemezian A."/>
            <person name="Vaishampayan P."/>
        </authorList>
    </citation>
    <scope>NUCLEOTIDE SEQUENCE [LARGE SCALE GENOMIC DNA]</scope>
    <source>
        <strain evidence="1 2">MER_111</strain>
    </source>
</reference>
<organism evidence="1 2">
    <name type="scientific">Paenibacillus spiritus</name>
    <dbReference type="NCBI Taxonomy" id="2496557"/>
    <lineage>
        <taxon>Bacteria</taxon>
        <taxon>Bacillati</taxon>
        <taxon>Bacillota</taxon>
        <taxon>Bacilli</taxon>
        <taxon>Bacillales</taxon>
        <taxon>Paenibacillaceae</taxon>
        <taxon>Paenibacillus</taxon>
    </lineage>
</organism>
<evidence type="ECO:0000313" key="2">
    <source>
        <dbReference type="Proteomes" id="UP000367750"/>
    </source>
</evidence>
<gene>
    <name evidence="1" type="ORF">F4V43_02590</name>
</gene>
<dbReference type="OrthoDB" id="2577452at2"/>
<keyword evidence="2" id="KW-1185">Reference proteome</keyword>
<protein>
    <submittedName>
        <fullName evidence="1">Uncharacterized protein</fullName>
    </submittedName>
</protein>
<dbReference type="AlphaFoldDB" id="A0A5J5GGX5"/>
<dbReference type="Proteomes" id="UP000367750">
    <property type="component" value="Unassembled WGS sequence"/>
</dbReference>
<evidence type="ECO:0000313" key="1">
    <source>
        <dbReference type="EMBL" id="KAA9007395.1"/>
    </source>
</evidence>